<feature type="transmembrane region" description="Helical" evidence="2">
    <location>
        <begin position="228"/>
        <end position="251"/>
    </location>
</feature>
<evidence type="ECO:0008006" key="5">
    <source>
        <dbReference type="Google" id="ProtNLM"/>
    </source>
</evidence>
<dbReference type="PANTHER" id="PTHR37814">
    <property type="entry name" value="CONSERVED MEMBRANE PROTEIN"/>
    <property type="match status" value="1"/>
</dbReference>
<evidence type="ECO:0000313" key="3">
    <source>
        <dbReference type="EMBL" id="QRI52025.1"/>
    </source>
</evidence>
<name>A0ABD7CFL1_CLOBO</name>
<accession>A0ABD7CFL1</accession>
<feature type="transmembrane region" description="Helical" evidence="2">
    <location>
        <begin position="12"/>
        <end position="31"/>
    </location>
</feature>
<feature type="transmembrane region" description="Helical" evidence="2">
    <location>
        <begin position="339"/>
        <end position="360"/>
    </location>
</feature>
<dbReference type="RefSeq" id="WP_041349425.1">
    <property type="nucleotide sequence ID" value="NZ_CP069280.1"/>
</dbReference>
<dbReference type="AlphaFoldDB" id="A0ABD7CFL1"/>
<feature type="transmembrane region" description="Helical" evidence="2">
    <location>
        <begin position="155"/>
        <end position="173"/>
    </location>
</feature>
<feature type="transmembrane region" description="Helical" evidence="2">
    <location>
        <begin position="91"/>
        <end position="112"/>
    </location>
</feature>
<reference evidence="3 4" key="1">
    <citation type="journal article" date="2014" name="J. Infect. Dis.">
        <title>Molecular characterization of a novel botulinum neurotoxin type H gene.</title>
        <authorList>
            <person name="Dover N."/>
            <person name="Barash J.R."/>
            <person name="Hill K.K."/>
            <person name="Xie G."/>
            <person name="Arnon S.S."/>
        </authorList>
    </citation>
    <scope>NUCLEOTIDE SEQUENCE [LARGE SCALE GENOMIC DNA]</scope>
    <source>
        <strain evidence="3 4">IBCA10-7060</strain>
    </source>
</reference>
<organism evidence="3 4">
    <name type="scientific">Clostridium botulinum</name>
    <dbReference type="NCBI Taxonomy" id="1491"/>
    <lineage>
        <taxon>Bacteria</taxon>
        <taxon>Bacillati</taxon>
        <taxon>Bacillota</taxon>
        <taxon>Clostridia</taxon>
        <taxon>Eubacteriales</taxon>
        <taxon>Clostridiaceae</taxon>
        <taxon>Clostridium</taxon>
    </lineage>
</organism>
<dbReference type="InterPro" id="IPR038728">
    <property type="entry name" value="YkvI-like"/>
</dbReference>
<feature type="transmembrane region" description="Helical" evidence="2">
    <location>
        <begin position="124"/>
        <end position="143"/>
    </location>
</feature>
<proteinExistence type="predicted"/>
<dbReference type="PANTHER" id="PTHR37814:SF1">
    <property type="entry name" value="MEMBRANE PROTEIN"/>
    <property type="match status" value="1"/>
</dbReference>
<gene>
    <name evidence="3" type="ORF">JQS73_11245</name>
</gene>
<evidence type="ECO:0000313" key="4">
    <source>
        <dbReference type="Proteomes" id="UP000663464"/>
    </source>
</evidence>
<dbReference type="Gene3D" id="1.20.1740.10">
    <property type="entry name" value="Amino acid/polyamine transporter I"/>
    <property type="match status" value="1"/>
</dbReference>
<feature type="transmembrane region" description="Helical" evidence="2">
    <location>
        <begin position="315"/>
        <end position="333"/>
    </location>
</feature>
<sequence>MSENSKSKVGFLTAFQVAAVWFGAHVGGGFATGNQTMNFFVKYGWHSIWLPAVIIIIIGLTYRESLVLAKNYGTYDYKSWSKKMYGPYDKFFSVIFEIGYLLIVLLGTGGSIAGSASLMETYGVNYLVGVLITGGIFYILTIYGSELIRKASTIITVLILIFLTIIVIVGIVNNSGNLSHLVSTKYSPSSFGTVLYSGLRYAGYQAFVVAIVLSASDTLKSDKAINKSILLGIILNGVMITLSCIMLLAWMPGAQKETIPILYICKRLNGGFLLFSYSVVLFLAFVSTGIGCVFGAVARFENVFKKPENIKKRRGLISLVCMVLSMAISLFGLTKIVVIGYGYVGIIGIFAVVIPCIVVGKIKNNKFKKEKESILLEEQNDISNGDKNSPSVEGKGDMLKEKDSMLKGEQDNISQKDIDITSEEDKDDVLKEKDSESIEDQDDISKKDNDSVSEENKDDVLKEEDSVSEGENDISKKDEENAPVEGQDDASKGNKKSVPVEGQDDMPKEDKESASTQEDGNTSKEE</sequence>
<feature type="compositionally biased region" description="Basic and acidic residues" evidence="1">
    <location>
        <begin position="405"/>
        <end position="419"/>
    </location>
</feature>
<feature type="transmembrane region" description="Helical" evidence="2">
    <location>
        <begin position="271"/>
        <end position="294"/>
    </location>
</feature>
<keyword evidence="2" id="KW-1133">Transmembrane helix</keyword>
<keyword evidence="2" id="KW-0472">Membrane</keyword>
<feature type="transmembrane region" description="Helical" evidence="2">
    <location>
        <begin position="43"/>
        <end position="62"/>
    </location>
</feature>
<protein>
    <recommendedName>
        <fullName evidence="5">Branched-chain amino acid transport system carrier protein</fullName>
    </recommendedName>
</protein>
<dbReference type="EMBL" id="CP069280">
    <property type="protein sequence ID" value="QRI52025.1"/>
    <property type="molecule type" value="Genomic_DNA"/>
</dbReference>
<evidence type="ECO:0000256" key="2">
    <source>
        <dbReference type="SAM" id="Phobius"/>
    </source>
</evidence>
<evidence type="ECO:0000256" key="1">
    <source>
        <dbReference type="SAM" id="MobiDB-lite"/>
    </source>
</evidence>
<feature type="region of interest" description="Disordered" evidence="1">
    <location>
        <begin position="405"/>
        <end position="526"/>
    </location>
</feature>
<keyword evidence="2" id="KW-0812">Transmembrane</keyword>
<feature type="compositionally biased region" description="Basic and acidic residues" evidence="1">
    <location>
        <begin position="443"/>
        <end position="465"/>
    </location>
</feature>
<dbReference type="Proteomes" id="UP000663464">
    <property type="component" value="Chromosome"/>
</dbReference>
<feature type="transmembrane region" description="Helical" evidence="2">
    <location>
        <begin position="193"/>
        <end position="216"/>
    </location>
</feature>